<dbReference type="InterPro" id="IPR049552">
    <property type="entry name" value="PKS_DH_N"/>
</dbReference>
<dbReference type="SUPFAM" id="SSF50129">
    <property type="entry name" value="GroES-like"/>
    <property type="match status" value="1"/>
</dbReference>
<dbReference type="CDD" id="cd02440">
    <property type="entry name" value="AdoMet_MTases"/>
    <property type="match status" value="1"/>
</dbReference>
<dbReference type="SMART" id="SM00826">
    <property type="entry name" value="PKS_DH"/>
    <property type="match status" value="1"/>
</dbReference>
<dbReference type="PROSITE" id="PS52004">
    <property type="entry name" value="KS3_2"/>
    <property type="match status" value="1"/>
</dbReference>
<feature type="domain" description="Carrier" evidence="10">
    <location>
        <begin position="2424"/>
        <end position="2498"/>
    </location>
</feature>
<keyword evidence="6" id="KW-0045">Antibiotic biosynthesis</keyword>
<dbReference type="InterPro" id="IPR013149">
    <property type="entry name" value="ADH-like_C"/>
</dbReference>
<dbReference type="InterPro" id="IPR057326">
    <property type="entry name" value="KR_dom"/>
</dbReference>
<comment type="pathway">
    <text evidence="1">Antibiotic biosynthesis.</text>
</comment>
<organism evidence="13 14">
    <name type="scientific">Streptomyces uncialis</name>
    <dbReference type="NCBI Taxonomy" id="1048205"/>
    <lineage>
        <taxon>Bacteria</taxon>
        <taxon>Bacillati</taxon>
        <taxon>Actinomycetota</taxon>
        <taxon>Actinomycetes</taxon>
        <taxon>Kitasatosporales</taxon>
        <taxon>Streptomycetaceae</taxon>
        <taxon>Streptomyces</taxon>
    </lineage>
</organism>
<dbReference type="SUPFAM" id="SSF53901">
    <property type="entry name" value="Thiolase-like"/>
    <property type="match status" value="1"/>
</dbReference>
<dbReference type="GO" id="GO:0016491">
    <property type="term" value="F:oxidoreductase activity"/>
    <property type="evidence" value="ECO:0007669"/>
    <property type="project" value="InterPro"/>
</dbReference>
<dbReference type="InterPro" id="IPR032821">
    <property type="entry name" value="PKS_assoc"/>
</dbReference>
<dbReference type="GO" id="GO:0031177">
    <property type="term" value="F:phosphopantetheine binding"/>
    <property type="evidence" value="ECO:0007669"/>
    <property type="project" value="InterPro"/>
</dbReference>
<evidence type="ECO:0000259" key="12">
    <source>
        <dbReference type="PROSITE" id="PS52019"/>
    </source>
</evidence>
<dbReference type="SMART" id="SM00829">
    <property type="entry name" value="PKS_ER"/>
    <property type="match status" value="1"/>
</dbReference>
<gene>
    <name evidence="13" type="ORF">AB852_34405</name>
</gene>
<dbReference type="Pfam" id="PF08659">
    <property type="entry name" value="KR"/>
    <property type="match status" value="1"/>
</dbReference>
<dbReference type="InterPro" id="IPR014031">
    <property type="entry name" value="Ketoacyl_synth_C"/>
</dbReference>
<dbReference type="EMBL" id="LFBV01000011">
    <property type="protein sequence ID" value="OKH90770.1"/>
    <property type="molecule type" value="Genomic_DNA"/>
</dbReference>
<dbReference type="Pfam" id="PF08240">
    <property type="entry name" value="ADH_N"/>
    <property type="match status" value="1"/>
</dbReference>
<dbReference type="PROSITE" id="PS50075">
    <property type="entry name" value="CARRIER"/>
    <property type="match status" value="1"/>
</dbReference>
<evidence type="ECO:0000313" key="14">
    <source>
        <dbReference type="Proteomes" id="UP000186455"/>
    </source>
</evidence>
<feature type="domain" description="Ketosynthase family 3 (KS3)" evidence="11">
    <location>
        <begin position="13"/>
        <end position="435"/>
    </location>
</feature>
<dbReference type="InterPro" id="IPR020807">
    <property type="entry name" value="PKS_DH"/>
</dbReference>
<keyword evidence="3" id="KW-0597">Phosphoprotein</keyword>
<evidence type="ECO:0000256" key="3">
    <source>
        <dbReference type="ARBA" id="ARBA00022553"/>
    </source>
</evidence>
<keyword evidence="14" id="KW-1185">Reference proteome</keyword>
<dbReference type="STRING" id="1048205.AB852_34405"/>
<dbReference type="Pfam" id="PF14765">
    <property type="entry name" value="PS-DH"/>
    <property type="match status" value="1"/>
</dbReference>
<dbReference type="PROSITE" id="PS52019">
    <property type="entry name" value="PKS_MFAS_DH"/>
    <property type="match status" value="1"/>
</dbReference>
<dbReference type="SMART" id="SM00823">
    <property type="entry name" value="PKS_PP"/>
    <property type="match status" value="1"/>
</dbReference>
<evidence type="ECO:0000256" key="2">
    <source>
        <dbReference type="ARBA" id="ARBA00022450"/>
    </source>
</evidence>
<name>A0A1Q4UYT4_9ACTN</name>
<dbReference type="SMART" id="SM00827">
    <property type="entry name" value="PKS_AT"/>
    <property type="match status" value="1"/>
</dbReference>
<dbReference type="InterPro" id="IPR049551">
    <property type="entry name" value="PKS_DH_C"/>
</dbReference>
<dbReference type="CDD" id="cd00833">
    <property type="entry name" value="PKS"/>
    <property type="match status" value="1"/>
</dbReference>
<dbReference type="InterPro" id="IPR020841">
    <property type="entry name" value="PKS_Beta-ketoAc_synthase_dom"/>
</dbReference>
<dbReference type="Pfam" id="PF00109">
    <property type="entry name" value="ketoacyl-synt"/>
    <property type="match status" value="1"/>
</dbReference>
<accession>A0A1Q4UYT4</accession>
<dbReference type="GO" id="GO:0004315">
    <property type="term" value="F:3-oxoacyl-[acyl-carrier-protein] synthase activity"/>
    <property type="evidence" value="ECO:0007669"/>
    <property type="project" value="InterPro"/>
</dbReference>
<feature type="active site" description="Proton donor; for dehydratase activity" evidence="9">
    <location>
        <position position="1102"/>
    </location>
</feature>
<dbReference type="GO" id="GO:0017000">
    <property type="term" value="P:antibiotic biosynthetic process"/>
    <property type="evidence" value="ECO:0007669"/>
    <property type="project" value="UniProtKB-KW"/>
</dbReference>
<dbReference type="Gene3D" id="3.40.366.10">
    <property type="entry name" value="Malonyl-Coenzyme A Acyl Carrier Protein, domain 2"/>
    <property type="match status" value="1"/>
</dbReference>
<evidence type="ECO:0000259" key="11">
    <source>
        <dbReference type="PROSITE" id="PS52004"/>
    </source>
</evidence>
<evidence type="ECO:0000256" key="4">
    <source>
        <dbReference type="ARBA" id="ARBA00022679"/>
    </source>
</evidence>
<dbReference type="InterPro" id="IPR006162">
    <property type="entry name" value="Ppantetheine_attach_site"/>
</dbReference>
<feature type="region of interest" description="C-terminal hotdog fold" evidence="9">
    <location>
        <begin position="1044"/>
        <end position="1185"/>
    </location>
</feature>
<dbReference type="InterPro" id="IPR013968">
    <property type="entry name" value="PKS_KR"/>
</dbReference>
<dbReference type="PANTHER" id="PTHR43775">
    <property type="entry name" value="FATTY ACID SYNTHASE"/>
    <property type="match status" value="1"/>
</dbReference>
<dbReference type="PROSITE" id="PS00606">
    <property type="entry name" value="KS3_1"/>
    <property type="match status" value="1"/>
</dbReference>
<dbReference type="Proteomes" id="UP000186455">
    <property type="component" value="Unassembled WGS sequence"/>
</dbReference>
<evidence type="ECO:0000313" key="13">
    <source>
        <dbReference type="EMBL" id="OKH90770.1"/>
    </source>
</evidence>
<dbReference type="InterPro" id="IPR020843">
    <property type="entry name" value="ER"/>
</dbReference>
<dbReference type="SUPFAM" id="SSF51735">
    <property type="entry name" value="NAD(P)-binding Rossmann-fold domains"/>
    <property type="match status" value="3"/>
</dbReference>
<keyword evidence="2" id="KW-0596">Phosphopantetheine</keyword>
<dbReference type="GO" id="GO:0004312">
    <property type="term" value="F:fatty acid synthase activity"/>
    <property type="evidence" value="ECO:0007669"/>
    <property type="project" value="TreeGrafter"/>
</dbReference>
<dbReference type="InterPro" id="IPR011032">
    <property type="entry name" value="GroES-like_sf"/>
</dbReference>
<dbReference type="PROSITE" id="PS00012">
    <property type="entry name" value="PHOSPHOPANTETHEINE"/>
    <property type="match status" value="1"/>
</dbReference>
<dbReference type="Gene3D" id="3.30.70.3290">
    <property type="match status" value="1"/>
</dbReference>
<dbReference type="InterPro" id="IPR036291">
    <property type="entry name" value="NAD(P)-bd_dom_sf"/>
</dbReference>
<dbReference type="Pfam" id="PF21089">
    <property type="entry name" value="PKS_DH_N"/>
    <property type="match status" value="1"/>
</dbReference>
<dbReference type="Gene3D" id="3.10.129.110">
    <property type="entry name" value="Polyketide synthase dehydratase"/>
    <property type="match status" value="1"/>
</dbReference>
<evidence type="ECO:0000259" key="10">
    <source>
        <dbReference type="PROSITE" id="PS50075"/>
    </source>
</evidence>
<dbReference type="Gene3D" id="3.90.180.10">
    <property type="entry name" value="Medium-chain alcohol dehydrogenases, catalytic domain"/>
    <property type="match status" value="1"/>
</dbReference>
<dbReference type="InterPro" id="IPR009081">
    <property type="entry name" value="PP-bd_ACP"/>
</dbReference>
<dbReference type="CDD" id="cd05195">
    <property type="entry name" value="enoyl_red"/>
    <property type="match status" value="1"/>
</dbReference>
<proteinExistence type="predicted"/>
<dbReference type="FunFam" id="3.40.50.720:FF:000209">
    <property type="entry name" value="Polyketide synthase Pks12"/>
    <property type="match status" value="1"/>
</dbReference>
<dbReference type="Pfam" id="PF02801">
    <property type="entry name" value="Ketoacyl-synt_C"/>
    <property type="match status" value="1"/>
</dbReference>
<evidence type="ECO:0000256" key="9">
    <source>
        <dbReference type="PROSITE-ProRule" id="PRU01363"/>
    </source>
</evidence>
<dbReference type="Gene3D" id="3.40.47.10">
    <property type="match status" value="1"/>
</dbReference>
<dbReference type="InterPro" id="IPR013217">
    <property type="entry name" value="Methyltransf_12"/>
</dbReference>
<evidence type="ECO:0000256" key="5">
    <source>
        <dbReference type="ARBA" id="ARBA00022857"/>
    </source>
</evidence>
<dbReference type="InterPro" id="IPR016036">
    <property type="entry name" value="Malonyl_transacylase_ACP-bd"/>
</dbReference>
<comment type="caution">
    <text evidence="13">The sequence shown here is derived from an EMBL/GenBank/DDBJ whole genome shotgun (WGS) entry which is preliminary data.</text>
</comment>
<dbReference type="SUPFAM" id="SSF52151">
    <property type="entry name" value="FabD/lysophospholipase-like"/>
    <property type="match status" value="1"/>
</dbReference>
<evidence type="ECO:0000256" key="7">
    <source>
        <dbReference type="ARBA" id="ARBA00023268"/>
    </source>
</evidence>
<dbReference type="GO" id="GO:0006633">
    <property type="term" value="P:fatty acid biosynthetic process"/>
    <property type="evidence" value="ECO:0007669"/>
    <property type="project" value="InterPro"/>
</dbReference>
<dbReference type="InterPro" id="IPR001227">
    <property type="entry name" value="Ac_transferase_dom_sf"/>
</dbReference>
<dbReference type="Gene3D" id="3.40.50.720">
    <property type="entry name" value="NAD(P)-binding Rossmann-like Domain"/>
    <property type="match status" value="3"/>
</dbReference>
<dbReference type="InterPro" id="IPR014030">
    <property type="entry name" value="Ketoacyl_synth_N"/>
</dbReference>
<evidence type="ECO:0000256" key="6">
    <source>
        <dbReference type="ARBA" id="ARBA00023194"/>
    </source>
</evidence>
<dbReference type="InterPro" id="IPR049900">
    <property type="entry name" value="PKS_mFAS_DH"/>
</dbReference>
<dbReference type="SUPFAM" id="SSF47336">
    <property type="entry name" value="ACP-like"/>
    <property type="match status" value="1"/>
</dbReference>
<dbReference type="Pfam" id="PF00107">
    <property type="entry name" value="ADH_zinc_N"/>
    <property type="match status" value="1"/>
</dbReference>
<keyword evidence="8" id="KW-0012">Acyltransferase</keyword>
<dbReference type="SMART" id="SM00825">
    <property type="entry name" value="PKS_KS"/>
    <property type="match status" value="1"/>
</dbReference>
<sequence>MSAEYPARSTEPQDAVAVVGLGFRVPGAINSREDLWRTLNAGKDVLTPVPPERFDPERFFDQDTQHEGKTYSTTGAFLDDISGFDADYFGISPKEASRVDPQQRLLLECTVEAFDDAQLDSAALAGSDTAVIIGVSDRNYYELQVRRLRTINAYAMSGSASCNTANRISYVFDFHGPSFAVDSACSSTLTAVHHACEAIRTGRSTLAVAGGVNVMLNPADFIGFSKASMLSRTGRCHPFSAGADGYVRGEGVGVFVLKALRAAIADGDRIEAVIVASAVNDDGTTSGLSLPSATSQQELLESVYTRAGIDPERVAYVEAHGTGTPAGDPLECQALGRALGSRRAQPLLIGSVKSTLGHLEAASGVAGLLKAMLVLRHETIPATLHALPLNDEIDFTGLGLEPVTSPRPLPLTPDGVLGVNSFGFGGANVHVVLRAAPVAAPVDSGRGEADSTRGEGELPVMTSGATEAAANETARLLADHLESVPDDFYDIAYTSCLRRTRREHRAVVLASDAARAAAGLRALAAGDEPVAGSARGTAERDGSSVGFVFSGNGSQWPGMARDLLAADEAFLSEVALIDGELLPRLGWSVLEALRRPVGAPELERTEVAQPLLFAVQGGLVASLAAAGITPAGVTGHSVGDVAAAYCSGALSRAAACQVIAERSRAQSRTAGSGRMAAIGLGPAAAQEALIPFGERLVIAGINGPDAVTVSGATAAIAELGRALEAREVFFRELPLDYAFHSASMDPVREVLLDSLQDLPGRPSRIPMVSSTTGRVVDGPDLDAEYWWRNIREPVRFTDALDTLLDGGCTVLVEIGPHAALTPYLRTGTVRRPEQVTVLSTLLRDQAGPPLIRSAIAAVLATGATTDWTPFFPVRGRAVPLPAYPWQRERHWSGEPSWWEESAQQDAPARKHPLLGERLPTLDPAWHQQLEPGPLAWLTDHKVGSAVVLPAAAYVDVALTAGENALDAAAEVTDLSIDAGLTLPFDDPAMDIRLQTTVAPGGRCTIASRDGTSGPWRELVHCRVQRLTLPQPPPLDLAAIRARTTRRQTREEHYATCARAQLPYGPAFRPLTALAVGETEVLADFTAPFPPSGRHTADVSVLDGALQSGVPLLATEGDTVVPYLPSGFAAVRSWTDLPATGHVHVTGRRGDRTEHTWDLTVTDTDGNVALEAIGCRLRRFNAAEPAAPSLLAEVLRAAPLPGTSARPTPLPSPQETAAADIWPDGPGDQHLHDLTHFRTGVVDTAAHSIARALTDILGADRPLSVPAVLATGVHPKHSRWLTALCRLAEARGVLRATGQDTWRIATEPALERIVQETLTAHPSIGAALYPYAVTGLHYADILHGRIDPLEFLFSVDNLASRVYDFTPNLVYQYRLARNLLRASLKNWPPGRPLRVLEVGAGTGGLTAAVLPVLPPELTRFTCTDISPAFFPHCRERLAAHDFVDYLRLDLDQDPTEQGFTPGSFDIVLAANALHTARDMDRTMRYVSGLLADHGHLLAIESHNHDVATPVFGMLDSYWDYEDTARRPDGPMLSWEEWRTLLEASGFDTPVQLGDHADPDLRDYSLILAAAVPHQDTKAPGPAHPAPERTDPQDTTRWLIAATGTAHGRNAALARELAETLPNSPGLPHGTQLIEDADDPGSWTKAMRSSPGPTSLVLIGGDEHDRTTEQDTDPQALTDEAIRQLGTLRTLAQVHQHHTDTDRTGLWLITRSTAHTPEHPPGEPVAAALWGAARSLANELPTTPVHRISLPLPEGSPDPVDALVAELSTPTEEEEVLLTPEGRFVPRVQNLPAPTRPSSHGTSQRFTLEVPACVPHYELRWKAVPPLVPPPGQVVIAVEAAALNYRDIMTVTGRVPAPPRAPDDPTSPLGMDCAGTVQAVADDVTTPSVGDRVAGIKVGCFGSHAVLRADRLIPVPDTLRSTEAVTLPGVFITVELALGHLAHLSRNETLLVHSGAGGVGMLAVQYAQRVGATVIATAGTPGKRDLLRLLGVRHVLDSHTLEFADQIREITGGEGVDVVLNSLAGEALARSVKLLKPHGRFIELGKRDFLADSPLLLAPFLNNLTFFGVDVAPLLNEYSPSGDALVRSLADAVRTGTAHPPPHQVFPASRIGEAFQSMERSRHIGKVVIDLTDTVPVHTAPDPTPLDPDADYLITGGLGGFGAATARHLAGRGARHLTLVSRRGPDAPEAEALLADLRHGGVSVTAHAADAGDYEAMNTIVTGITAAGRRLAGVVHAAMVLDDAPFTELTDERLTKVLAPKLTGALILDRLTSGLDLDFLALYSSVTALTGNTMQAAYSAANLAMESLARRRRREGAPVLAIQFGVISDAGFVHRDQTGGTLAARGMTGTTAREALQNLDRLLAQPPVYLPSPAIALTHMDWAAAAGFVSTLTAPRTAGLLPPQDDTATPLLREQLTHADPEEAADLVENALRELLAATLRTTPDHIRTNRRLDQMGVDSLMATELSTAIRNTFACELPPVELTNAADLTAITHRVLTRLNLQQEPTPGPSSQT</sequence>
<evidence type="ECO:0000256" key="8">
    <source>
        <dbReference type="ARBA" id="ARBA00023315"/>
    </source>
</evidence>
<dbReference type="InterPro" id="IPR036736">
    <property type="entry name" value="ACP-like_sf"/>
</dbReference>
<feature type="region of interest" description="N-terminal hotdog fold" evidence="9">
    <location>
        <begin position="911"/>
        <end position="1030"/>
    </location>
</feature>
<dbReference type="InterPro" id="IPR016039">
    <property type="entry name" value="Thiolase-like"/>
</dbReference>
<dbReference type="InterPro" id="IPR018201">
    <property type="entry name" value="Ketoacyl_synth_AS"/>
</dbReference>
<dbReference type="Pfam" id="PF08242">
    <property type="entry name" value="Methyltransf_12"/>
    <property type="match status" value="1"/>
</dbReference>
<dbReference type="InterPro" id="IPR029063">
    <property type="entry name" value="SAM-dependent_MTases_sf"/>
</dbReference>
<dbReference type="InterPro" id="IPR020806">
    <property type="entry name" value="PKS_PP-bd"/>
</dbReference>
<dbReference type="InterPro" id="IPR050091">
    <property type="entry name" value="PKS_NRPS_Biosynth_Enz"/>
</dbReference>
<dbReference type="SUPFAM" id="SSF55048">
    <property type="entry name" value="Probable ACP-binding domain of malonyl-CoA ACP transacylase"/>
    <property type="match status" value="1"/>
</dbReference>
<dbReference type="Pfam" id="PF00550">
    <property type="entry name" value="PP-binding"/>
    <property type="match status" value="1"/>
</dbReference>
<protein>
    <submittedName>
        <fullName evidence="13">Uncharacterized protein</fullName>
    </submittedName>
</protein>
<dbReference type="InterPro" id="IPR014043">
    <property type="entry name" value="Acyl_transferase_dom"/>
</dbReference>
<dbReference type="SUPFAM" id="SSF53335">
    <property type="entry name" value="S-adenosyl-L-methionine-dependent methyltransferases"/>
    <property type="match status" value="1"/>
</dbReference>
<feature type="domain" description="PKS/mFAS DH" evidence="12">
    <location>
        <begin position="911"/>
        <end position="1185"/>
    </location>
</feature>
<dbReference type="SMART" id="SM00822">
    <property type="entry name" value="PKS_KR"/>
    <property type="match status" value="1"/>
</dbReference>
<dbReference type="InterPro" id="IPR016035">
    <property type="entry name" value="Acyl_Trfase/lysoPLipase"/>
</dbReference>
<dbReference type="Gene3D" id="1.10.1200.10">
    <property type="entry name" value="ACP-like"/>
    <property type="match status" value="1"/>
</dbReference>
<keyword evidence="7" id="KW-0511">Multifunctional enzyme</keyword>
<keyword evidence="5" id="KW-0521">NADP</keyword>
<dbReference type="PANTHER" id="PTHR43775:SF37">
    <property type="entry name" value="SI:DKEY-61P9.11"/>
    <property type="match status" value="1"/>
</dbReference>
<feature type="active site" description="Proton acceptor; for dehydratase activity" evidence="9">
    <location>
        <position position="940"/>
    </location>
</feature>
<dbReference type="InterPro" id="IPR013154">
    <property type="entry name" value="ADH-like_N"/>
</dbReference>
<keyword evidence="4" id="KW-0808">Transferase</keyword>
<dbReference type="Pfam" id="PF16197">
    <property type="entry name" value="KAsynt_C_assoc"/>
    <property type="match status" value="1"/>
</dbReference>
<dbReference type="Pfam" id="PF00698">
    <property type="entry name" value="Acyl_transf_1"/>
    <property type="match status" value="1"/>
</dbReference>
<reference evidence="13 14" key="1">
    <citation type="submission" date="2015-06" db="EMBL/GenBank/DDBJ databases">
        <title>Cloning and characterization of the uncialamcin biosynthetic gene cluster.</title>
        <authorList>
            <person name="Yan X."/>
            <person name="Huang T."/>
            <person name="Ge H."/>
            <person name="Shen B."/>
        </authorList>
    </citation>
    <scope>NUCLEOTIDE SEQUENCE [LARGE SCALE GENOMIC DNA]</scope>
    <source>
        <strain evidence="13 14">DCA2648</strain>
    </source>
</reference>
<dbReference type="Gene3D" id="3.40.50.150">
    <property type="entry name" value="Vaccinia Virus protein VP39"/>
    <property type="match status" value="1"/>
</dbReference>
<dbReference type="InterPro" id="IPR042104">
    <property type="entry name" value="PKS_dehydratase_sf"/>
</dbReference>
<evidence type="ECO:0000256" key="1">
    <source>
        <dbReference type="ARBA" id="ARBA00004792"/>
    </source>
</evidence>